<name>A0ABW3RPK0_9SPHI</name>
<keyword evidence="2" id="KW-1185">Reference proteome</keyword>
<comment type="caution">
    <text evidence="1">The sequence shown here is derived from an EMBL/GenBank/DDBJ whole genome shotgun (WGS) entry which is preliminary data.</text>
</comment>
<reference evidence="2" key="1">
    <citation type="journal article" date="2019" name="Int. J. Syst. Evol. Microbiol.">
        <title>The Global Catalogue of Microorganisms (GCM) 10K type strain sequencing project: providing services to taxonomists for standard genome sequencing and annotation.</title>
        <authorList>
            <consortium name="The Broad Institute Genomics Platform"/>
            <consortium name="The Broad Institute Genome Sequencing Center for Infectious Disease"/>
            <person name="Wu L."/>
            <person name="Ma J."/>
        </authorList>
    </citation>
    <scope>NUCLEOTIDE SEQUENCE [LARGE SCALE GENOMIC DNA]</scope>
    <source>
        <strain evidence="2">CCUG 52468</strain>
    </source>
</reference>
<dbReference type="Pfam" id="PF08309">
    <property type="entry name" value="LVIVD"/>
    <property type="match status" value="2"/>
</dbReference>
<evidence type="ECO:0000313" key="2">
    <source>
        <dbReference type="Proteomes" id="UP001597205"/>
    </source>
</evidence>
<dbReference type="Proteomes" id="UP001597205">
    <property type="component" value="Unassembled WGS sequence"/>
</dbReference>
<dbReference type="InterPro" id="IPR013211">
    <property type="entry name" value="LVIVD"/>
</dbReference>
<dbReference type="RefSeq" id="WP_380898291.1">
    <property type="nucleotide sequence ID" value="NZ_JBHTKY010000031.1"/>
</dbReference>
<evidence type="ECO:0000313" key="1">
    <source>
        <dbReference type="EMBL" id="MFD1167151.1"/>
    </source>
</evidence>
<sequence length="431" mass="48257">MKIQFQKLKNSLLLFLPLLFMFAFLGCDKMDVKETYTLKIPIYKKLGEVRKMDIVMSSPQQVQNAGKIYLYKDHLFINEPNIGIHIYDNSNPASPKSLGLLPIIGNFDLGIQNDLLYADNIVDLLTFDISNLSKPVLVDRQKDVFAIKYKFGEVERYQLQDSDLIPVSYRDSLVSSEFKDKYNPGDKEPELVYEDGYGPSYNSGSGASQIGQAGSMARFAISSNVLYAIFMNKVKNFDLNNPRSPKLMNEVDLGFGIETLFPYKKSLFVGASNGMHILDITNPYQPKHMTTYAHVVACDPVVVNDSYAFVTLRTGNTCGGVQNILEVVDITNLNSPKQVKMYPMQNPHGLSLAGDYLYVSEGEFGLKSFKVNDVNAIDKNMVQHLDKIKSTDIITGPKSLIVMGNETICQFDYSNKANLKQLSCITIGKSK</sequence>
<dbReference type="PROSITE" id="PS51257">
    <property type="entry name" value="PROKAR_LIPOPROTEIN"/>
    <property type="match status" value="1"/>
</dbReference>
<organism evidence="1 2">
    <name type="scientific">Sphingobacterium daejeonense</name>
    <dbReference type="NCBI Taxonomy" id="371142"/>
    <lineage>
        <taxon>Bacteria</taxon>
        <taxon>Pseudomonadati</taxon>
        <taxon>Bacteroidota</taxon>
        <taxon>Sphingobacteriia</taxon>
        <taxon>Sphingobacteriales</taxon>
        <taxon>Sphingobacteriaceae</taxon>
        <taxon>Sphingobacterium</taxon>
    </lineage>
</organism>
<protein>
    <submittedName>
        <fullName evidence="1">LVIVD repeat-containing protein</fullName>
    </submittedName>
</protein>
<proteinExistence type="predicted"/>
<accession>A0ABW3RPK0</accession>
<dbReference type="EMBL" id="JBHTKY010000031">
    <property type="protein sequence ID" value="MFD1167151.1"/>
    <property type="molecule type" value="Genomic_DNA"/>
</dbReference>
<gene>
    <name evidence="1" type="ORF">ACFQ2C_16225</name>
</gene>